<dbReference type="InterPro" id="IPR013154">
    <property type="entry name" value="ADH-like_N"/>
</dbReference>
<dbReference type="SUPFAM" id="SSF50129">
    <property type="entry name" value="GroES-like"/>
    <property type="match status" value="1"/>
</dbReference>
<dbReference type="PANTHER" id="PTHR44154:SF1">
    <property type="entry name" value="QUINONE OXIDOREDUCTASE"/>
    <property type="match status" value="1"/>
</dbReference>
<comment type="subunit">
    <text evidence="2">Homotetramer.</text>
</comment>
<dbReference type="GO" id="GO:0003723">
    <property type="term" value="F:RNA binding"/>
    <property type="evidence" value="ECO:0007669"/>
    <property type="project" value="UniProtKB-KW"/>
</dbReference>
<dbReference type="Pfam" id="PF13602">
    <property type="entry name" value="ADH_zinc_N_2"/>
    <property type="match status" value="1"/>
</dbReference>
<dbReference type="SMART" id="SM00829">
    <property type="entry name" value="PKS_ER"/>
    <property type="match status" value="1"/>
</dbReference>
<evidence type="ECO:0000256" key="5">
    <source>
        <dbReference type="ARBA" id="ARBA00022884"/>
    </source>
</evidence>
<evidence type="ECO:0000313" key="9">
    <source>
        <dbReference type="Proteomes" id="UP000219285"/>
    </source>
</evidence>
<dbReference type="NCBIfam" id="TIGR02817">
    <property type="entry name" value="adh_fam_1"/>
    <property type="match status" value="1"/>
</dbReference>
<dbReference type="InterPro" id="IPR011032">
    <property type="entry name" value="GroES-like_sf"/>
</dbReference>
<keyword evidence="6" id="KW-0479">Metal-binding</keyword>
<feature type="domain" description="Enoyl reductase (ER)" evidence="7">
    <location>
        <begin position="14"/>
        <end position="334"/>
    </location>
</feature>
<reference evidence="9" key="1">
    <citation type="submission" date="2014-12" db="EMBL/GenBank/DDBJ databases">
        <title>Complete genome sequence of a multi-drug resistant Klebsiella pneumoniae.</title>
        <authorList>
            <person name="Hua X."/>
            <person name="Chen Q."/>
            <person name="Li X."/>
            <person name="Feng Y."/>
            <person name="Ruan Z."/>
            <person name="Yu Y."/>
        </authorList>
    </citation>
    <scope>NUCLEOTIDE SEQUENCE [LARGE SCALE GENOMIC DNA]</scope>
    <source>
        <strain evidence="9">5.12</strain>
    </source>
</reference>
<sequence>MLAFGYKQATTELKADSLQAVNMSNPVPAGRDILVAVEAISVNPVDTKIRKSVEPAADTFKVLGWDAVGVVKEVGNSVSLFKPGDRVFYAGDISRQGSNAEYQLVDERIVGRAPTSLSNAEAAALPLTSLTAWELLFSRLQVPTDSSGEGKILLVVGAAGGVGSILVQLARRLTSLTVVGTASRGETKQWVKDKGAHYVIDHNHPLDEQLKKQGIEKVDFVASLTHTDVHFEACVNALAAQGRFGLIDDPGAIDIALLKRKSISLHWEFMYTRSLFNTNDMQEQHDILCRIADMVDEGQLTTTVGKNLGEINVENLLKAHQILESNRAMGKLVLEGFNRDQSPVQPKG</sequence>
<dbReference type="AlphaFoldDB" id="A0A6M4MFV5"/>
<dbReference type="GO" id="GO:0016491">
    <property type="term" value="F:oxidoreductase activity"/>
    <property type="evidence" value="ECO:0007669"/>
    <property type="project" value="UniProtKB-KW"/>
</dbReference>
<evidence type="ECO:0000259" key="7">
    <source>
        <dbReference type="SMART" id="SM00829"/>
    </source>
</evidence>
<evidence type="ECO:0000256" key="6">
    <source>
        <dbReference type="RuleBase" id="RU364000"/>
    </source>
</evidence>
<dbReference type="GO" id="GO:0008270">
    <property type="term" value="F:zinc ion binding"/>
    <property type="evidence" value="ECO:0007669"/>
    <property type="project" value="InterPro"/>
</dbReference>
<accession>A0A6M4MFV5</accession>
<keyword evidence="5" id="KW-0694">RNA-binding</keyword>
<organism evidence="8 9">
    <name type="scientific">Alteromonas pelagimontana</name>
    <dbReference type="NCBI Taxonomy" id="1858656"/>
    <lineage>
        <taxon>Bacteria</taxon>
        <taxon>Pseudomonadati</taxon>
        <taxon>Pseudomonadota</taxon>
        <taxon>Gammaproteobacteria</taxon>
        <taxon>Alteromonadales</taxon>
        <taxon>Alteromonadaceae</taxon>
        <taxon>Alteromonas/Salinimonas group</taxon>
        <taxon>Alteromonas</taxon>
    </lineage>
</organism>
<proteinExistence type="inferred from homology"/>
<dbReference type="Gene3D" id="3.40.50.720">
    <property type="entry name" value="NAD(P)-binding Rossmann-like Domain"/>
    <property type="match status" value="1"/>
</dbReference>
<evidence type="ECO:0000313" key="8">
    <source>
        <dbReference type="EMBL" id="QJR82051.1"/>
    </source>
</evidence>
<comment type="subcellular location">
    <subcellularLocation>
        <location evidence="1">Cytoplasm</location>
    </subcellularLocation>
</comment>
<evidence type="ECO:0000256" key="2">
    <source>
        <dbReference type="ARBA" id="ARBA00011881"/>
    </source>
</evidence>
<dbReference type="KEGG" id="apel:CA267_015450"/>
<evidence type="ECO:0000256" key="1">
    <source>
        <dbReference type="ARBA" id="ARBA00004496"/>
    </source>
</evidence>
<dbReference type="InterPro" id="IPR036291">
    <property type="entry name" value="NAD(P)-bd_dom_sf"/>
</dbReference>
<dbReference type="PROSITE" id="PS01162">
    <property type="entry name" value="QOR_ZETA_CRYSTAL"/>
    <property type="match status" value="1"/>
</dbReference>
<dbReference type="RefSeq" id="WP_075610241.1">
    <property type="nucleotide sequence ID" value="NZ_CP052766.1"/>
</dbReference>
<keyword evidence="4" id="KW-0521">NADP</keyword>
<dbReference type="PANTHER" id="PTHR44154">
    <property type="entry name" value="QUINONE OXIDOREDUCTASE"/>
    <property type="match status" value="1"/>
</dbReference>
<dbReference type="OrthoDB" id="9785812at2"/>
<evidence type="ECO:0000256" key="3">
    <source>
        <dbReference type="ARBA" id="ARBA00022490"/>
    </source>
</evidence>
<dbReference type="Pfam" id="PF08240">
    <property type="entry name" value="ADH_N"/>
    <property type="match status" value="1"/>
</dbReference>
<dbReference type="GO" id="GO:0005737">
    <property type="term" value="C:cytoplasm"/>
    <property type="evidence" value="ECO:0007669"/>
    <property type="project" value="UniProtKB-SubCell"/>
</dbReference>
<protein>
    <recommendedName>
        <fullName evidence="6">Zinc-type alcohol dehydrogenase-like protein</fullName>
    </recommendedName>
</protein>
<dbReference type="InterPro" id="IPR002364">
    <property type="entry name" value="Quin_OxRdtase/zeta-crystal_CS"/>
</dbReference>
<keyword evidence="6" id="KW-0560">Oxidoreductase</keyword>
<dbReference type="SUPFAM" id="SSF51735">
    <property type="entry name" value="NAD(P)-binding Rossmann-fold domains"/>
    <property type="match status" value="1"/>
</dbReference>
<dbReference type="Gene3D" id="3.90.180.10">
    <property type="entry name" value="Medium-chain alcohol dehydrogenases, catalytic domain"/>
    <property type="match status" value="1"/>
</dbReference>
<dbReference type="InterPro" id="IPR014182">
    <property type="entry name" value="ADH_Zn_typ-1"/>
</dbReference>
<dbReference type="EMBL" id="CP052766">
    <property type="protein sequence ID" value="QJR82051.1"/>
    <property type="molecule type" value="Genomic_DNA"/>
</dbReference>
<name>A0A6M4MFV5_9ALTE</name>
<gene>
    <name evidence="8" type="ORF">CA267_015450</name>
</gene>
<keyword evidence="9" id="KW-1185">Reference proteome</keyword>
<dbReference type="InterPro" id="IPR051603">
    <property type="entry name" value="Zinc-ADH_QOR/CCCR"/>
</dbReference>
<dbReference type="CDD" id="cd08252">
    <property type="entry name" value="AL_MDR"/>
    <property type="match status" value="1"/>
</dbReference>
<keyword evidence="6" id="KW-0862">Zinc</keyword>
<evidence type="ECO:0000256" key="4">
    <source>
        <dbReference type="ARBA" id="ARBA00022857"/>
    </source>
</evidence>
<dbReference type="InterPro" id="IPR020843">
    <property type="entry name" value="ER"/>
</dbReference>
<dbReference type="Proteomes" id="UP000219285">
    <property type="component" value="Chromosome"/>
</dbReference>
<keyword evidence="3" id="KW-0963">Cytoplasm</keyword>
<reference evidence="8 9" key="2">
    <citation type="submission" date="2020-04" db="EMBL/GenBank/DDBJ databases">
        <title>Complete genome sequence of Alteromonas pelagimontana 5.12T.</title>
        <authorList>
            <person name="Sinha R.K."/>
            <person name="Krishnan K.P."/>
            <person name="Kurian J.P."/>
        </authorList>
    </citation>
    <scope>NUCLEOTIDE SEQUENCE [LARGE SCALE GENOMIC DNA]</scope>
    <source>
        <strain evidence="8 9">5.12</strain>
    </source>
</reference>
<comment type="similarity">
    <text evidence="6">Belongs to the zinc-containing alcohol dehydrogenase family. Quinone oxidoreductase subfamily.</text>
</comment>